<feature type="transmembrane region" description="Helical" evidence="10">
    <location>
        <begin position="235"/>
        <end position="256"/>
    </location>
</feature>
<feature type="transmembrane region" description="Helical" evidence="10">
    <location>
        <begin position="211"/>
        <end position="229"/>
    </location>
</feature>
<evidence type="ECO:0000256" key="2">
    <source>
        <dbReference type="ARBA" id="ARBA00022516"/>
    </source>
</evidence>
<keyword evidence="13" id="KW-1185">Reference proteome</keyword>
<comment type="catalytic activity">
    <reaction evidence="10">
        <text>a very-long-chain acyl-CoA + malonyl-CoA + H(+) = a very-long-chain 3-oxoacyl-CoA + CO2 + CoA</text>
        <dbReference type="Rhea" id="RHEA:32727"/>
        <dbReference type="ChEBI" id="CHEBI:15378"/>
        <dbReference type="ChEBI" id="CHEBI:16526"/>
        <dbReference type="ChEBI" id="CHEBI:57287"/>
        <dbReference type="ChEBI" id="CHEBI:57384"/>
        <dbReference type="ChEBI" id="CHEBI:90725"/>
        <dbReference type="ChEBI" id="CHEBI:90736"/>
        <dbReference type="EC" id="2.3.1.199"/>
    </reaction>
</comment>
<feature type="transmembrane region" description="Helical" evidence="10">
    <location>
        <begin position="171"/>
        <end position="190"/>
    </location>
</feature>
<dbReference type="PANTHER" id="PTHR11157">
    <property type="entry name" value="FATTY ACID ACYL TRANSFERASE-RELATED"/>
    <property type="match status" value="1"/>
</dbReference>
<keyword evidence="7 10" id="KW-0443">Lipid metabolism</keyword>
<dbReference type="GO" id="GO:0042761">
    <property type="term" value="P:very long-chain fatty acid biosynthetic process"/>
    <property type="evidence" value="ECO:0007669"/>
    <property type="project" value="TreeGrafter"/>
</dbReference>
<protein>
    <recommendedName>
        <fullName evidence="10">Elongation of very long chain fatty acids protein</fullName>
        <ecNumber evidence="10">2.3.1.199</ecNumber>
    </recommendedName>
    <alternativeName>
        <fullName evidence="10">Very-long-chain 3-oxoacyl-CoA synthase</fullName>
    </alternativeName>
</protein>
<evidence type="ECO:0000256" key="9">
    <source>
        <dbReference type="ARBA" id="ARBA00023160"/>
    </source>
</evidence>
<name>A0AAV4D9N5_9GAST</name>
<gene>
    <name evidence="12" type="ORF">PoB_006726600</name>
</gene>
<dbReference type="PANTHER" id="PTHR11157:SF126">
    <property type="entry name" value="ELONGATION OF VERY LONG CHAIN FATTY ACIDS PROTEIN"/>
    <property type="match status" value="1"/>
</dbReference>
<dbReference type="GO" id="GO:0034626">
    <property type="term" value="P:fatty acid elongation, polyunsaturated fatty acid"/>
    <property type="evidence" value="ECO:0007669"/>
    <property type="project" value="TreeGrafter"/>
</dbReference>
<feature type="compositionally biased region" description="Polar residues" evidence="11">
    <location>
        <begin position="283"/>
        <end position="305"/>
    </location>
</feature>
<comment type="caution">
    <text evidence="12">The sequence shown here is derived from an EMBL/GenBank/DDBJ whole genome shotgun (WGS) entry which is preliminary data.</text>
</comment>
<evidence type="ECO:0000256" key="10">
    <source>
        <dbReference type="RuleBase" id="RU361115"/>
    </source>
</evidence>
<dbReference type="InterPro" id="IPR002076">
    <property type="entry name" value="ELO_fam"/>
</dbReference>
<comment type="subcellular location">
    <subcellularLocation>
        <location evidence="1">Membrane</location>
        <topology evidence="1">Multi-pass membrane protein</topology>
    </subcellularLocation>
</comment>
<evidence type="ECO:0000256" key="8">
    <source>
        <dbReference type="ARBA" id="ARBA00023136"/>
    </source>
</evidence>
<evidence type="ECO:0000313" key="12">
    <source>
        <dbReference type="EMBL" id="GFO40761.1"/>
    </source>
</evidence>
<evidence type="ECO:0000256" key="3">
    <source>
        <dbReference type="ARBA" id="ARBA00022679"/>
    </source>
</evidence>
<dbReference type="GO" id="GO:0005789">
    <property type="term" value="C:endoplasmic reticulum membrane"/>
    <property type="evidence" value="ECO:0007669"/>
    <property type="project" value="TreeGrafter"/>
</dbReference>
<dbReference type="EC" id="2.3.1.199" evidence="10"/>
<evidence type="ECO:0000256" key="11">
    <source>
        <dbReference type="SAM" id="MobiDB-lite"/>
    </source>
</evidence>
<keyword evidence="9 10" id="KW-0275">Fatty acid biosynthesis</keyword>
<dbReference type="GO" id="GO:0009922">
    <property type="term" value="F:fatty acid elongase activity"/>
    <property type="evidence" value="ECO:0007669"/>
    <property type="project" value="UniProtKB-EC"/>
</dbReference>
<keyword evidence="8 10" id="KW-0472">Membrane</keyword>
<proteinExistence type="inferred from homology"/>
<feature type="region of interest" description="Disordered" evidence="11">
    <location>
        <begin position="283"/>
        <end position="315"/>
    </location>
</feature>
<feature type="transmembrane region" description="Helical" evidence="10">
    <location>
        <begin position="148"/>
        <end position="165"/>
    </location>
</feature>
<sequence length="315" mass="36076">MSSLSLKALQDLYDSTMAQADPRCDGYPLLDSPHKMLVMVGLYLLVIWLGPKVMANRKPWDLRRTIVIYNFALVLLSFSTFLWTCAAIIKVGGYSIYCDSIDKYQSEKDKEEFINIGYIFFLSKLIEFWDTIFFVLRKKNRQITFLHVYHHATMTVFTWLGVKFLPGSSNIVYPLINSFIHAVMYTYYGLSACGPGMAKYLWWKKYLTRMQISQFVIFLGQGFINYYYDCPLPKVFAYAVYFYTFTILLLFINFYVKAYRAKQGKGVDNNKYHQNGVTGSAITNGKTSVNGNTTSNGKAASNGTFMANGDSKKVL</sequence>
<keyword evidence="5 10" id="KW-0276">Fatty acid metabolism</keyword>
<evidence type="ECO:0000256" key="5">
    <source>
        <dbReference type="ARBA" id="ARBA00022832"/>
    </source>
</evidence>
<accession>A0AAV4D9N5</accession>
<dbReference type="PROSITE" id="PS01188">
    <property type="entry name" value="ELO"/>
    <property type="match status" value="1"/>
</dbReference>
<dbReference type="Proteomes" id="UP000735302">
    <property type="component" value="Unassembled WGS sequence"/>
</dbReference>
<dbReference type="Pfam" id="PF01151">
    <property type="entry name" value="ELO"/>
    <property type="match status" value="1"/>
</dbReference>
<evidence type="ECO:0000256" key="4">
    <source>
        <dbReference type="ARBA" id="ARBA00022692"/>
    </source>
</evidence>
<dbReference type="EMBL" id="BLXT01007636">
    <property type="protein sequence ID" value="GFO40761.1"/>
    <property type="molecule type" value="Genomic_DNA"/>
</dbReference>
<dbReference type="AlphaFoldDB" id="A0AAV4D9N5"/>
<reference evidence="12 13" key="1">
    <citation type="journal article" date="2021" name="Elife">
        <title>Chloroplast acquisition without the gene transfer in kleptoplastic sea slugs, Plakobranchus ocellatus.</title>
        <authorList>
            <person name="Maeda T."/>
            <person name="Takahashi S."/>
            <person name="Yoshida T."/>
            <person name="Shimamura S."/>
            <person name="Takaki Y."/>
            <person name="Nagai Y."/>
            <person name="Toyoda A."/>
            <person name="Suzuki Y."/>
            <person name="Arimoto A."/>
            <person name="Ishii H."/>
            <person name="Satoh N."/>
            <person name="Nishiyama T."/>
            <person name="Hasebe M."/>
            <person name="Maruyama T."/>
            <person name="Minagawa J."/>
            <person name="Obokata J."/>
            <person name="Shigenobu S."/>
        </authorList>
    </citation>
    <scope>NUCLEOTIDE SEQUENCE [LARGE SCALE GENOMIC DNA]</scope>
</reference>
<evidence type="ECO:0000256" key="7">
    <source>
        <dbReference type="ARBA" id="ARBA00023098"/>
    </source>
</evidence>
<dbReference type="GO" id="GO:0030148">
    <property type="term" value="P:sphingolipid biosynthetic process"/>
    <property type="evidence" value="ECO:0007669"/>
    <property type="project" value="TreeGrafter"/>
</dbReference>
<keyword evidence="6 10" id="KW-1133">Transmembrane helix</keyword>
<evidence type="ECO:0000313" key="13">
    <source>
        <dbReference type="Proteomes" id="UP000735302"/>
    </source>
</evidence>
<dbReference type="InterPro" id="IPR030457">
    <property type="entry name" value="ELO_CS"/>
</dbReference>
<keyword evidence="3 10" id="KW-0808">Transferase</keyword>
<keyword evidence="2 10" id="KW-0444">Lipid biosynthesis</keyword>
<feature type="transmembrane region" description="Helical" evidence="10">
    <location>
        <begin position="36"/>
        <end position="55"/>
    </location>
</feature>
<keyword evidence="4 10" id="KW-0812">Transmembrane</keyword>
<organism evidence="12 13">
    <name type="scientific">Plakobranchus ocellatus</name>
    <dbReference type="NCBI Taxonomy" id="259542"/>
    <lineage>
        <taxon>Eukaryota</taxon>
        <taxon>Metazoa</taxon>
        <taxon>Spiralia</taxon>
        <taxon>Lophotrochozoa</taxon>
        <taxon>Mollusca</taxon>
        <taxon>Gastropoda</taxon>
        <taxon>Heterobranchia</taxon>
        <taxon>Euthyneura</taxon>
        <taxon>Panpulmonata</taxon>
        <taxon>Sacoglossa</taxon>
        <taxon>Placobranchoidea</taxon>
        <taxon>Plakobranchidae</taxon>
        <taxon>Plakobranchus</taxon>
    </lineage>
</organism>
<evidence type="ECO:0000256" key="1">
    <source>
        <dbReference type="ARBA" id="ARBA00004141"/>
    </source>
</evidence>
<dbReference type="GO" id="GO:0019367">
    <property type="term" value="P:fatty acid elongation, saturated fatty acid"/>
    <property type="evidence" value="ECO:0007669"/>
    <property type="project" value="TreeGrafter"/>
</dbReference>
<feature type="transmembrane region" description="Helical" evidence="10">
    <location>
        <begin position="116"/>
        <end position="136"/>
    </location>
</feature>
<comment type="similarity">
    <text evidence="10">Belongs to the ELO family.</text>
</comment>
<feature type="transmembrane region" description="Helical" evidence="10">
    <location>
        <begin position="67"/>
        <end position="96"/>
    </location>
</feature>
<evidence type="ECO:0000256" key="6">
    <source>
        <dbReference type="ARBA" id="ARBA00022989"/>
    </source>
</evidence>
<dbReference type="GO" id="GO:0034625">
    <property type="term" value="P:fatty acid elongation, monounsaturated fatty acid"/>
    <property type="evidence" value="ECO:0007669"/>
    <property type="project" value="TreeGrafter"/>
</dbReference>